<evidence type="ECO:0000313" key="2">
    <source>
        <dbReference type="EMBL" id="GAA0531519.1"/>
    </source>
</evidence>
<organism evidence="2 3">
    <name type="scientific">Saccharopolyspora erythraea</name>
    <name type="common">Streptomyces erythraeus</name>
    <dbReference type="NCBI Taxonomy" id="1836"/>
    <lineage>
        <taxon>Bacteria</taxon>
        <taxon>Bacillati</taxon>
        <taxon>Actinomycetota</taxon>
        <taxon>Actinomycetes</taxon>
        <taxon>Pseudonocardiales</taxon>
        <taxon>Pseudonocardiaceae</taxon>
        <taxon>Saccharopolyspora</taxon>
    </lineage>
</organism>
<keyword evidence="1" id="KW-0472">Membrane</keyword>
<comment type="caution">
    <text evidence="2">The sequence shown here is derived from an EMBL/GenBank/DDBJ whole genome shotgun (WGS) entry which is preliminary data.</text>
</comment>
<dbReference type="EMBL" id="BAAAGS010000020">
    <property type="protein sequence ID" value="GAA0531519.1"/>
    <property type="molecule type" value="Genomic_DNA"/>
</dbReference>
<gene>
    <name evidence="2" type="ORF">GCM10009533_33360</name>
</gene>
<sequence length="39" mass="4103">MEQRLPGKVTDIVVLITVVAFVLAAGAAMWLSMSTIGGR</sequence>
<reference evidence="2 3" key="1">
    <citation type="journal article" date="2019" name="Int. J. Syst. Evol. Microbiol.">
        <title>The Global Catalogue of Microorganisms (GCM) 10K type strain sequencing project: providing services to taxonomists for standard genome sequencing and annotation.</title>
        <authorList>
            <consortium name="The Broad Institute Genomics Platform"/>
            <consortium name="The Broad Institute Genome Sequencing Center for Infectious Disease"/>
            <person name="Wu L."/>
            <person name="Ma J."/>
        </authorList>
    </citation>
    <scope>NUCLEOTIDE SEQUENCE [LARGE SCALE GENOMIC DNA]</scope>
    <source>
        <strain evidence="2 3">JCM 10303</strain>
    </source>
</reference>
<protein>
    <submittedName>
        <fullName evidence="2">Uncharacterized protein</fullName>
    </submittedName>
</protein>
<proteinExistence type="predicted"/>
<accession>A0ABN1D171</accession>
<dbReference type="Proteomes" id="UP001500729">
    <property type="component" value="Unassembled WGS sequence"/>
</dbReference>
<keyword evidence="1" id="KW-0812">Transmembrane</keyword>
<evidence type="ECO:0000313" key="3">
    <source>
        <dbReference type="Proteomes" id="UP001500729"/>
    </source>
</evidence>
<feature type="transmembrane region" description="Helical" evidence="1">
    <location>
        <begin position="12"/>
        <end position="33"/>
    </location>
</feature>
<name>A0ABN1D171_SACER</name>
<keyword evidence="3" id="KW-1185">Reference proteome</keyword>
<evidence type="ECO:0000256" key="1">
    <source>
        <dbReference type="SAM" id="Phobius"/>
    </source>
</evidence>
<keyword evidence="1" id="KW-1133">Transmembrane helix</keyword>